<accession>A0A0K6HXA8</accession>
<feature type="domain" description="Metallo-beta-lactamase" evidence="7">
    <location>
        <begin position="19"/>
        <end position="218"/>
    </location>
</feature>
<dbReference type="PANTHER" id="PTHR43694:SF1">
    <property type="entry name" value="RIBONUCLEASE J"/>
    <property type="match status" value="1"/>
</dbReference>
<evidence type="ECO:0000313" key="8">
    <source>
        <dbReference type="EMBL" id="CUA95471.1"/>
    </source>
</evidence>
<reference evidence="9" key="1">
    <citation type="submission" date="2015-08" db="EMBL/GenBank/DDBJ databases">
        <authorList>
            <person name="Varghese N."/>
        </authorList>
    </citation>
    <scope>NUCLEOTIDE SEQUENCE [LARGE SCALE GENOMIC DNA]</scope>
    <source>
        <strain evidence="9">DSM 23407</strain>
    </source>
</reference>
<dbReference type="InterPro" id="IPR036866">
    <property type="entry name" value="RibonucZ/Hydroxyglut_hydro"/>
</dbReference>
<dbReference type="Gene3D" id="3.40.50.10710">
    <property type="entry name" value="Metallo-hydrolase/oxidoreductase"/>
    <property type="match status" value="1"/>
</dbReference>
<keyword evidence="9" id="KW-1185">Reference proteome</keyword>
<dbReference type="InterPro" id="IPR001279">
    <property type="entry name" value="Metallo-B-lactamas"/>
</dbReference>
<dbReference type="GO" id="GO:0004527">
    <property type="term" value="F:exonuclease activity"/>
    <property type="evidence" value="ECO:0007669"/>
    <property type="project" value="UniProtKB-KW"/>
</dbReference>
<dbReference type="InterPro" id="IPR011108">
    <property type="entry name" value="RMMBL"/>
</dbReference>
<evidence type="ECO:0000256" key="2">
    <source>
        <dbReference type="ARBA" id="ARBA00022723"/>
    </source>
</evidence>
<name>A0A0K6HXA8_9HYPH</name>
<keyword evidence="1" id="KW-0540">Nuclease</keyword>
<dbReference type="SUPFAM" id="SSF56281">
    <property type="entry name" value="Metallo-hydrolase/oxidoreductase"/>
    <property type="match status" value="1"/>
</dbReference>
<dbReference type="EMBL" id="CYHE01000004">
    <property type="protein sequence ID" value="CUA95471.1"/>
    <property type="molecule type" value="Genomic_DNA"/>
</dbReference>
<protein>
    <submittedName>
        <fullName evidence="8">mRNA degradation ribonuclease J1/J2</fullName>
    </submittedName>
</protein>
<dbReference type="CDD" id="cd07714">
    <property type="entry name" value="RNaseJ_MBL-fold"/>
    <property type="match status" value="1"/>
</dbReference>
<dbReference type="SMART" id="SM00849">
    <property type="entry name" value="Lactamase_B"/>
    <property type="match status" value="1"/>
</dbReference>
<keyword evidence="6" id="KW-0694">RNA-binding</keyword>
<organism evidence="8 9">
    <name type="scientific">Pannonibacter indicus</name>
    <dbReference type="NCBI Taxonomy" id="466044"/>
    <lineage>
        <taxon>Bacteria</taxon>
        <taxon>Pseudomonadati</taxon>
        <taxon>Pseudomonadota</taxon>
        <taxon>Alphaproteobacteria</taxon>
        <taxon>Hyphomicrobiales</taxon>
        <taxon>Stappiaceae</taxon>
        <taxon>Pannonibacter</taxon>
    </lineage>
</organism>
<dbReference type="Pfam" id="PF22505">
    <property type="entry name" value="RNase_J_b_CASP"/>
    <property type="match status" value="1"/>
</dbReference>
<evidence type="ECO:0000256" key="1">
    <source>
        <dbReference type="ARBA" id="ARBA00022722"/>
    </source>
</evidence>
<dbReference type="Pfam" id="PF17770">
    <property type="entry name" value="RNase_J_C"/>
    <property type="match status" value="1"/>
</dbReference>
<dbReference type="GO" id="GO:0046872">
    <property type="term" value="F:metal ion binding"/>
    <property type="evidence" value="ECO:0007669"/>
    <property type="project" value="UniProtKB-KW"/>
</dbReference>
<evidence type="ECO:0000256" key="4">
    <source>
        <dbReference type="ARBA" id="ARBA00022833"/>
    </source>
</evidence>
<dbReference type="Gene3D" id="3.10.20.580">
    <property type="match status" value="1"/>
</dbReference>
<sequence>MADANEIVFLPLGGVGEIGMNLGLYGYGPDGDRTWLIVDCGVTFAGPDLPGIDLVLPDIRFLESERNRIAGMVITHAHEDHYGGIMHLWPHLRVPVYATAFTAGLLEAKIGSEPGAEEIPVTLVKQGDRLKIGAFDVEFVAMSHSIPEPCALALRFPEGMVVHTGDWKIDRTPGVGLPIDLDRLAELGREGVTALICDSTNAYREGFSPSEGDVAGELTKIMKRAKHRVAVTTFSSNVARIRAIAEAAAASDRNLVVVGRSMRRVIEVASELGYLDDLPPFLDEDSYGFLPREKTVLLCTGSQGEVRAALARIAAGEHRNIALSKGDVVIFSARTIPGNEKEVGAIVNNLAKSGVEIVTDRDGLVHVSGHPRQGELAELYKLLQPKVVVPVHGEPFHLAAHGEFARSQKIKSVVVAGNGDIIRLAPGRAEVIDEAPFGITVVDGRIMGDPEETGVKERRKLSFAGALVVSLVINKTGDLLDDPAVALFGIPEVDGEGGEMEEIVIKAVHGAFGSIPKARRKDPDLVSEAVRRSVRSRVNDVWGKKTLCKVLVSRV</sequence>
<evidence type="ECO:0000256" key="5">
    <source>
        <dbReference type="ARBA" id="ARBA00022839"/>
    </source>
</evidence>
<dbReference type="AlphaFoldDB" id="A0A0K6HXA8"/>
<keyword evidence="3" id="KW-0378">Hydrolase</keyword>
<gene>
    <name evidence="8" type="ORF">Ga0061067_10422</name>
</gene>
<evidence type="ECO:0000256" key="6">
    <source>
        <dbReference type="ARBA" id="ARBA00022884"/>
    </source>
</evidence>
<dbReference type="InterPro" id="IPR055132">
    <property type="entry name" value="RNase_J_b_CASP"/>
</dbReference>
<proteinExistence type="predicted"/>
<dbReference type="OrthoDB" id="9770211at2"/>
<evidence type="ECO:0000259" key="7">
    <source>
        <dbReference type="SMART" id="SM00849"/>
    </source>
</evidence>
<keyword evidence="2" id="KW-0479">Metal-binding</keyword>
<dbReference type="InterPro" id="IPR042173">
    <property type="entry name" value="RNase_J_2"/>
</dbReference>
<dbReference type="PANTHER" id="PTHR43694">
    <property type="entry name" value="RIBONUCLEASE J"/>
    <property type="match status" value="1"/>
</dbReference>
<dbReference type="Gene3D" id="3.60.15.10">
    <property type="entry name" value="Ribonuclease Z/Hydroxyacylglutathione hydrolase-like"/>
    <property type="match status" value="1"/>
</dbReference>
<keyword evidence="5" id="KW-0269">Exonuclease</keyword>
<evidence type="ECO:0000313" key="9">
    <source>
        <dbReference type="Proteomes" id="UP000183900"/>
    </source>
</evidence>
<dbReference type="GO" id="GO:0003723">
    <property type="term" value="F:RNA binding"/>
    <property type="evidence" value="ECO:0007669"/>
    <property type="project" value="UniProtKB-KW"/>
</dbReference>
<keyword evidence="4" id="KW-0862">Zinc</keyword>
<dbReference type="Pfam" id="PF07521">
    <property type="entry name" value="RMMBL"/>
    <property type="match status" value="1"/>
</dbReference>
<dbReference type="Pfam" id="PF12706">
    <property type="entry name" value="Lactamase_B_2"/>
    <property type="match status" value="1"/>
</dbReference>
<dbReference type="InterPro" id="IPR041636">
    <property type="entry name" value="RNase_J_C"/>
</dbReference>
<dbReference type="RefSeq" id="WP_055455334.1">
    <property type="nucleotide sequence ID" value="NZ_CYHE01000004.1"/>
</dbReference>
<evidence type="ECO:0000256" key="3">
    <source>
        <dbReference type="ARBA" id="ARBA00022801"/>
    </source>
</evidence>
<dbReference type="Proteomes" id="UP000183900">
    <property type="component" value="Unassembled WGS sequence"/>
</dbReference>